<dbReference type="AlphaFoldDB" id="A0A1F7VG48"/>
<reference evidence="1 2" key="1">
    <citation type="journal article" date="2016" name="Nat. Commun.">
        <title>Thousands of microbial genomes shed light on interconnected biogeochemical processes in an aquifer system.</title>
        <authorList>
            <person name="Anantharaman K."/>
            <person name="Brown C.T."/>
            <person name="Hug L.A."/>
            <person name="Sharon I."/>
            <person name="Castelle C.J."/>
            <person name="Probst A.J."/>
            <person name="Thomas B.C."/>
            <person name="Singh A."/>
            <person name="Wilkins M.J."/>
            <person name="Karaoz U."/>
            <person name="Brodie E.L."/>
            <person name="Williams K.H."/>
            <person name="Hubbard S.S."/>
            <person name="Banfield J.F."/>
        </authorList>
    </citation>
    <scope>NUCLEOTIDE SEQUENCE [LARGE SCALE GENOMIC DNA]</scope>
</reference>
<dbReference type="STRING" id="1802410.A3H75_01245"/>
<accession>A0A1F7VG48</accession>
<protein>
    <recommendedName>
        <fullName evidence="3">Antitoxin, RHH family protein</fullName>
    </recommendedName>
</protein>
<dbReference type="Proteomes" id="UP000176678">
    <property type="component" value="Unassembled WGS sequence"/>
</dbReference>
<name>A0A1F7VG48_9BACT</name>
<evidence type="ECO:0008006" key="3">
    <source>
        <dbReference type="Google" id="ProtNLM"/>
    </source>
</evidence>
<evidence type="ECO:0000313" key="2">
    <source>
        <dbReference type="Proteomes" id="UP000176678"/>
    </source>
</evidence>
<dbReference type="EMBL" id="MGES01000001">
    <property type="protein sequence ID" value="OGL89479.1"/>
    <property type="molecule type" value="Genomic_DNA"/>
</dbReference>
<gene>
    <name evidence="1" type="ORF">A3H75_01245</name>
</gene>
<sequence length="73" mass="8385">MPTLKTRINVSLPRAVDIMLARLAKRDDVPRATKALDLMKLALEIEEDTLWDARAAQRDTRGARFVSHKNAWR</sequence>
<proteinExistence type="predicted"/>
<organism evidence="1 2">
    <name type="scientific">Candidatus Uhrbacteria bacterium RIFCSPLOWO2_02_FULL_51_9</name>
    <dbReference type="NCBI Taxonomy" id="1802410"/>
    <lineage>
        <taxon>Bacteria</taxon>
        <taxon>Candidatus Uhriibacteriota</taxon>
    </lineage>
</organism>
<comment type="caution">
    <text evidence="1">The sequence shown here is derived from an EMBL/GenBank/DDBJ whole genome shotgun (WGS) entry which is preliminary data.</text>
</comment>
<evidence type="ECO:0000313" key="1">
    <source>
        <dbReference type="EMBL" id="OGL89479.1"/>
    </source>
</evidence>